<keyword evidence="1" id="KW-0812">Transmembrane</keyword>
<accession>A0A1D2J334</accession>
<dbReference type="EMBL" id="LZYO01000844">
    <property type="protein sequence ID" value="ODH12691.1"/>
    <property type="molecule type" value="Genomic_DNA"/>
</dbReference>
<proteinExistence type="predicted"/>
<gene>
    <name evidence="2" type="ORF">ACO22_08012</name>
</gene>
<feature type="non-terminal residue" evidence="2">
    <location>
        <position position="1"/>
    </location>
</feature>
<dbReference type="Proteomes" id="UP000242814">
    <property type="component" value="Unassembled WGS sequence"/>
</dbReference>
<dbReference type="AlphaFoldDB" id="A0A1D2J334"/>
<sequence>KNTANSHVLFSDHLACKASLITTLKKLKTKLLRFLTAVIIAAQVIFIDIAIIFRSLQNMKTLL</sequence>
<keyword evidence="1" id="KW-0472">Membrane</keyword>
<keyword evidence="1" id="KW-1133">Transmembrane helix</keyword>
<evidence type="ECO:0000313" key="2">
    <source>
        <dbReference type="EMBL" id="ODH12691.1"/>
    </source>
</evidence>
<evidence type="ECO:0000256" key="1">
    <source>
        <dbReference type="SAM" id="Phobius"/>
    </source>
</evidence>
<comment type="caution">
    <text evidence="2">The sequence shown here is derived from an EMBL/GenBank/DDBJ whole genome shotgun (WGS) entry which is preliminary data.</text>
</comment>
<protein>
    <submittedName>
        <fullName evidence="2">Uncharacterized protein</fullName>
    </submittedName>
</protein>
<reference evidence="2 3" key="1">
    <citation type="submission" date="2016-06" db="EMBL/GenBank/DDBJ databases">
        <authorList>
            <person name="Kjaerup R.B."/>
            <person name="Dalgaard T.S."/>
            <person name="Juul-Madsen H.R."/>
        </authorList>
    </citation>
    <scope>NUCLEOTIDE SEQUENCE [LARGE SCALE GENOMIC DNA]</scope>
    <source>
        <strain evidence="2 3">Pb300</strain>
    </source>
</reference>
<name>A0A1D2J334_PARBR</name>
<evidence type="ECO:0000313" key="3">
    <source>
        <dbReference type="Proteomes" id="UP000242814"/>
    </source>
</evidence>
<feature type="transmembrane region" description="Helical" evidence="1">
    <location>
        <begin position="31"/>
        <end position="53"/>
    </location>
</feature>
<feature type="non-terminal residue" evidence="2">
    <location>
        <position position="63"/>
    </location>
</feature>
<organism evidence="2 3">
    <name type="scientific">Paracoccidioides brasiliensis</name>
    <dbReference type="NCBI Taxonomy" id="121759"/>
    <lineage>
        <taxon>Eukaryota</taxon>
        <taxon>Fungi</taxon>
        <taxon>Dikarya</taxon>
        <taxon>Ascomycota</taxon>
        <taxon>Pezizomycotina</taxon>
        <taxon>Eurotiomycetes</taxon>
        <taxon>Eurotiomycetidae</taxon>
        <taxon>Onygenales</taxon>
        <taxon>Ajellomycetaceae</taxon>
        <taxon>Paracoccidioides</taxon>
    </lineage>
</organism>